<comment type="caution">
    <text evidence="1">The sequence shown here is derived from an EMBL/GenBank/DDBJ whole genome shotgun (WGS) entry which is preliminary data.</text>
</comment>
<gene>
    <name evidence="1" type="ORF">N7G274_007746</name>
</gene>
<name>A0ABR4A1W4_9LECA</name>
<dbReference type="InterPro" id="IPR052895">
    <property type="entry name" value="HetReg/Transcr_Mod"/>
</dbReference>
<protein>
    <submittedName>
        <fullName evidence="1">Uncharacterized protein</fullName>
    </submittedName>
</protein>
<accession>A0ABR4A1W4</accession>
<evidence type="ECO:0000313" key="1">
    <source>
        <dbReference type="EMBL" id="KAL2039474.1"/>
    </source>
</evidence>
<proteinExistence type="predicted"/>
<dbReference type="PANTHER" id="PTHR24148">
    <property type="entry name" value="ANKYRIN REPEAT DOMAIN-CONTAINING PROTEIN 39 HOMOLOG-RELATED"/>
    <property type="match status" value="1"/>
</dbReference>
<dbReference type="Pfam" id="PF26639">
    <property type="entry name" value="Het-6_barrel"/>
    <property type="match status" value="1"/>
</dbReference>
<evidence type="ECO:0000313" key="2">
    <source>
        <dbReference type="Proteomes" id="UP001590950"/>
    </source>
</evidence>
<dbReference type="EMBL" id="JBEFKJ010000025">
    <property type="protein sequence ID" value="KAL2039474.1"/>
    <property type="molecule type" value="Genomic_DNA"/>
</dbReference>
<reference evidence="1 2" key="1">
    <citation type="submission" date="2024-09" db="EMBL/GenBank/DDBJ databases">
        <title>Rethinking Asexuality: The Enigmatic Case of Functional Sexual Genes in Lepraria (Stereocaulaceae).</title>
        <authorList>
            <person name="Doellman M."/>
            <person name="Sun Y."/>
            <person name="Barcenas-Pena A."/>
            <person name="Lumbsch H.T."/>
            <person name="Grewe F."/>
        </authorList>
    </citation>
    <scope>NUCLEOTIDE SEQUENCE [LARGE SCALE GENOMIC DNA]</scope>
    <source>
        <strain evidence="1 2">Mercado 3170</strain>
    </source>
</reference>
<keyword evidence="2" id="KW-1185">Reference proteome</keyword>
<dbReference type="Proteomes" id="UP001590950">
    <property type="component" value="Unassembled WGS sequence"/>
</dbReference>
<dbReference type="PANTHER" id="PTHR24148:SF64">
    <property type="entry name" value="HETEROKARYON INCOMPATIBILITY DOMAIN-CONTAINING PROTEIN"/>
    <property type="match status" value="1"/>
</dbReference>
<organism evidence="1 2">
    <name type="scientific">Stereocaulon virgatum</name>
    <dbReference type="NCBI Taxonomy" id="373712"/>
    <lineage>
        <taxon>Eukaryota</taxon>
        <taxon>Fungi</taxon>
        <taxon>Dikarya</taxon>
        <taxon>Ascomycota</taxon>
        <taxon>Pezizomycotina</taxon>
        <taxon>Lecanoromycetes</taxon>
        <taxon>OSLEUM clade</taxon>
        <taxon>Lecanoromycetidae</taxon>
        <taxon>Lecanorales</taxon>
        <taxon>Lecanorineae</taxon>
        <taxon>Stereocaulaceae</taxon>
        <taxon>Stereocaulon</taxon>
    </lineage>
</organism>
<sequence>MQRTESNRPFCADGSRPMVFNPLENASARLSGLLVDQITKKSSSSMSLYIKSRFAKEVFDCYSEWRQLCSSSRRLDRDDANLHFARLVTNDIYGEWTTDGRTRIRRCSNEQFRQYELIFNDLQEPSGQNSQSEHSNVLLNNLLTACAGRFLFLTAVGYAGLGPHELQVGDSLYVLAGGHKLYVLRPVLGATRSQTFNLIGDCYVQGIMDGEAVEGRDDDFHDVFMG</sequence>